<feature type="region of interest" description="Disordered" evidence="1">
    <location>
        <begin position="57"/>
        <end position="89"/>
    </location>
</feature>
<dbReference type="AlphaFoldDB" id="A0A2P2JMC6"/>
<dbReference type="EMBL" id="GGEC01014138">
    <property type="protein sequence ID" value="MBW94621.1"/>
    <property type="molecule type" value="Transcribed_RNA"/>
</dbReference>
<dbReference type="PANTHER" id="PTHR37718">
    <property type="entry name" value="BNAC03G61340D PROTEIN"/>
    <property type="match status" value="1"/>
</dbReference>
<feature type="compositionally biased region" description="Polar residues" evidence="1">
    <location>
        <begin position="75"/>
        <end position="84"/>
    </location>
</feature>
<dbReference type="EMBL" id="GGEC01014137">
    <property type="protein sequence ID" value="MBW94620.1"/>
    <property type="molecule type" value="Transcribed_RNA"/>
</dbReference>
<protein>
    <submittedName>
        <fullName evidence="2">Uncharacterized protein LOC105114436</fullName>
    </submittedName>
</protein>
<evidence type="ECO:0000313" key="2">
    <source>
        <dbReference type="EMBL" id="MBW94621.1"/>
    </source>
</evidence>
<name>A0A2P2JMC6_RHIMU</name>
<evidence type="ECO:0000256" key="1">
    <source>
        <dbReference type="SAM" id="MobiDB-lite"/>
    </source>
</evidence>
<sequence length="105" mass="11787">MDPRHTGEILKHLEKQNEMLVEAYNSISHEVHKLQVEEEMLMRKFYELMDAQGLNRKKESNNNVSQDAPIGHSNALLTNDSNASDGDGHGIGHCTALTAMTNEQQ</sequence>
<organism evidence="2">
    <name type="scientific">Rhizophora mucronata</name>
    <name type="common">Asiatic mangrove</name>
    <dbReference type="NCBI Taxonomy" id="61149"/>
    <lineage>
        <taxon>Eukaryota</taxon>
        <taxon>Viridiplantae</taxon>
        <taxon>Streptophyta</taxon>
        <taxon>Embryophyta</taxon>
        <taxon>Tracheophyta</taxon>
        <taxon>Spermatophyta</taxon>
        <taxon>Magnoliopsida</taxon>
        <taxon>eudicotyledons</taxon>
        <taxon>Gunneridae</taxon>
        <taxon>Pentapetalae</taxon>
        <taxon>rosids</taxon>
        <taxon>fabids</taxon>
        <taxon>Malpighiales</taxon>
        <taxon>Rhizophoraceae</taxon>
        <taxon>Rhizophora</taxon>
    </lineage>
</organism>
<dbReference type="PANTHER" id="PTHR37718:SF2">
    <property type="entry name" value="OS03G0205150 PROTEIN"/>
    <property type="match status" value="1"/>
</dbReference>
<accession>A0A2P2JMC6</accession>
<proteinExistence type="predicted"/>
<reference evidence="2" key="1">
    <citation type="submission" date="2018-02" db="EMBL/GenBank/DDBJ databases">
        <title>Rhizophora mucronata_Transcriptome.</title>
        <authorList>
            <person name="Meera S.P."/>
            <person name="Sreeshan A."/>
            <person name="Augustine A."/>
        </authorList>
    </citation>
    <scope>NUCLEOTIDE SEQUENCE</scope>
    <source>
        <tissue evidence="2">Leaf</tissue>
    </source>
</reference>